<dbReference type="Gene3D" id="3.30.70.270">
    <property type="match status" value="1"/>
</dbReference>
<dbReference type="InterPro" id="IPR013767">
    <property type="entry name" value="PAS_fold"/>
</dbReference>
<dbReference type="PROSITE" id="PS50883">
    <property type="entry name" value="EAL"/>
    <property type="match status" value="1"/>
</dbReference>
<dbReference type="InterPro" id="IPR043128">
    <property type="entry name" value="Rev_trsase/Diguanyl_cyclase"/>
</dbReference>
<keyword evidence="2" id="KW-1133">Transmembrane helix</keyword>
<dbReference type="InterPro" id="IPR052155">
    <property type="entry name" value="Biofilm_reg_signaling"/>
</dbReference>
<evidence type="ECO:0000256" key="2">
    <source>
        <dbReference type="SAM" id="Phobius"/>
    </source>
</evidence>
<evidence type="ECO:0000259" key="4">
    <source>
        <dbReference type="PROSITE" id="PS50883"/>
    </source>
</evidence>
<dbReference type="PANTHER" id="PTHR44757:SF2">
    <property type="entry name" value="BIOFILM ARCHITECTURE MAINTENANCE PROTEIN MBAA"/>
    <property type="match status" value="1"/>
</dbReference>
<evidence type="ECO:0000313" key="5">
    <source>
        <dbReference type="EMBL" id="BAO18781.1"/>
    </source>
</evidence>
<proteinExistence type="predicted"/>
<dbReference type="SUPFAM" id="SSF141868">
    <property type="entry name" value="EAL domain-like"/>
    <property type="match status" value="1"/>
</dbReference>
<dbReference type="PROSITE" id="PS50112">
    <property type="entry name" value="PAS"/>
    <property type="match status" value="1"/>
</dbReference>
<keyword evidence="5" id="KW-0614">Plasmid</keyword>
<dbReference type="SUPFAM" id="SSF55073">
    <property type="entry name" value="Nucleotide cyclase"/>
    <property type="match status" value="1"/>
</dbReference>
<dbReference type="Gene3D" id="3.30.450.20">
    <property type="entry name" value="PAS domain"/>
    <property type="match status" value="1"/>
</dbReference>
<dbReference type="SMART" id="SM00091">
    <property type="entry name" value="PAS"/>
    <property type="match status" value="1"/>
</dbReference>
<dbReference type="NCBIfam" id="TIGR00229">
    <property type="entry name" value="sensory_box"/>
    <property type="match status" value="1"/>
</dbReference>
<dbReference type="SMART" id="SM00267">
    <property type="entry name" value="GGDEF"/>
    <property type="match status" value="1"/>
</dbReference>
<dbReference type="Gene3D" id="3.20.20.450">
    <property type="entry name" value="EAL domain"/>
    <property type="match status" value="1"/>
</dbReference>
<organism evidence="5">
    <name type="scientific">Burkholderia sp. M701</name>
    <dbReference type="NCBI Taxonomy" id="326454"/>
    <lineage>
        <taxon>Bacteria</taxon>
        <taxon>Pseudomonadati</taxon>
        <taxon>Pseudomonadota</taxon>
        <taxon>Betaproteobacteria</taxon>
        <taxon>Burkholderiales</taxon>
        <taxon>Burkholderiaceae</taxon>
        <taxon>Burkholderia</taxon>
    </lineage>
</organism>
<reference evidence="5" key="1">
    <citation type="journal article" date="2014" name="Microbiology">
        <title>A 2,4-dichlorophenoxyacetic acid degradation plasmid pM7012 discloses distribution of an unclassified megaplasmid group across bacterial species.</title>
        <authorList>
            <person name="Sakai Y."/>
            <person name="Ogawa N."/>
            <person name="Shimomura Y."/>
            <person name="Fujii T."/>
        </authorList>
    </citation>
    <scope>NUCLEOTIDE SEQUENCE</scope>
    <source>
        <strain evidence="5">M701</strain>
    </source>
</reference>
<dbReference type="GO" id="GO:0006355">
    <property type="term" value="P:regulation of DNA-templated transcription"/>
    <property type="evidence" value="ECO:0007669"/>
    <property type="project" value="InterPro"/>
</dbReference>
<dbReference type="EMBL" id="AB853026">
    <property type="protein sequence ID" value="BAO18781.1"/>
    <property type="molecule type" value="Genomic_DNA"/>
</dbReference>
<dbReference type="InterPro" id="IPR029787">
    <property type="entry name" value="Nucleotide_cyclase"/>
</dbReference>
<dbReference type="AlphaFoldDB" id="V5YPC2"/>
<evidence type="ECO:0000259" key="3">
    <source>
        <dbReference type="PROSITE" id="PS50112"/>
    </source>
</evidence>
<evidence type="ECO:0000256" key="1">
    <source>
        <dbReference type="SAM" id="MobiDB-lite"/>
    </source>
</evidence>
<feature type="region of interest" description="Disordered" evidence="1">
    <location>
        <begin position="1"/>
        <end position="29"/>
    </location>
</feature>
<feature type="domain" description="EAL" evidence="4">
    <location>
        <begin position="391"/>
        <end position="631"/>
    </location>
</feature>
<dbReference type="InterPro" id="IPR035965">
    <property type="entry name" value="PAS-like_dom_sf"/>
</dbReference>
<dbReference type="Pfam" id="PF00990">
    <property type="entry name" value="GGDEF"/>
    <property type="match status" value="1"/>
</dbReference>
<dbReference type="Pfam" id="PF00563">
    <property type="entry name" value="EAL"/>
    <property type="match status" value="1"/>
</dbReference>
<sequence length="631" mass="67129">MDQQSLERDASNVWYSGGSGYPSHEDTSSGPVERIAIGVTGTPLYLHISIHDEALDRQWQTAAISVATFSLVILALIWLLVAISLRQISQIEIVLAQGRRSEAKLIGILSCLSDGIVATDFKGGILYVNHAALGLLGNSGRDDLIKKDVSTLVPASLSEQITQFIASSPDQNSPSVSWAGRLASPSGTFSDAEARIFATGTSSSDAIVVALHDVTHQKVYEARLSELATTDPASGLANLPTFMDVVARVIASSADLSFCHGILVIQTSLQGGVLSDAYQSLLADRLIAVTRGDDSLGSDGAGRFFMLVRNIEEPLDLQGIAERILEAYDAPFHTVSMGTTFTVSVGIAVFPFDGDSCATLIKNATSSLPVLTDCSIIRFANVQMSQQLERMQSRSKLVSDAIWHQHISLTYAPVLHPTSGQPEGFLATPQVLIAGKLAPLSSFSFLIDETDLGVQATRTLLDRLATEEFPQSGHPISIFLPVPSGFLAACAKDAALIDAIIRLFASGIRVSILFSELFRCEPPASIKAAISMLRRAGIDVYLHQFGRSMASLKDMLALGVAGVFIDESYAASFSSDDSAFAFLVAVSAAAGTTSLKVFVPGVDLPDVLQELSQMHISGVAGQAVISHTTER</sequence>
<keyword evidence="2" id="KW-0812">Transmembrane</keyword>
<dbReference type="InterPro" id="IPR000160">
    <property type="entry name" value="GGDEF_dom"/>
</dbReference>
<dbReference type="Pfam" id="PF00989">
    <property type="entry name" value="PAS"/>
    <property type="match status" value="1"/>
</dbReference>
<dbReference type="InterPro" id="IPR035919">
    <property type="entry name" value="EAL_sf"/>
</dbReference>
<feature type="compositionally biased region" description="Basic and acidic residues" evidence="1">
    <location>
        <begin position="1"/>
        <end position="10"/>
    </location>
</feature>
<feature type="domain" description="PAS" evidence="3">
    <location>
        <begin position="101"/>
        <end position="137"/>
    </location>
</feature>
<dbReference type="PANTHER" id="PTHR44757">
    <property type="entry name" value="DIGUANYLATE CYCLASE DGCP"/>
    <property type="match status" value="1"/>
</dbReference>
<name>V5YPC2_9BURK</name>
<dbReference type="SUPFAM" id="SSF55785">
    <property type="entry name" value="PYP-like sensor domain (PAS domain)"/>
    <property type="match status" value="1"/>
</dbReference>
<protein>
    <submittedName>
        <fullName evidence="5">Diguanylate cyclase/phosphodiesterase</fullName>
    </submittedName>
</protein>
<geneLocation type="plasmid" evidence="5">
    <name>pM7012</name>
</geneLocation>
<reference evidence="5" key="2">
    <citation type="submission" date="2024-06" db="EMBL/GenBank/DDBJ databases">
        <authorList>
            <person name="Sakai Y."/>
            <person name="Fujii T."/>
        </authorList>
    </citation>
    <scope>NUCLEOTIDE SEQUENCE</scope>
    <source>
        <strain evidence="5">M701</strain>
        <plasmid evidence="5">pM7012</plasmid>
    </source>
</reference>
<accession>V5YPC2</accession>
<keyword evidence="2" id="KW-0472">Membrane</keyword>
<dbReference type="CDD" id="cd00130">
    <property type="entry name" value="PAS"/>
    <property type="match status" value="1"/>
</dbReference>
<dbReference type="InterPro" id="IPR001633">
    <property type="entry name" value="EAL_dom"/>
</dbReference>
<dbReference type="InterPro" id="IPR000014">
    <property type="entry name" value="PAS"/>
</dbReference>
<dbReference type="SMART" id="SM00052">
    <property type="entry name" value="EAL"/>
    <property type="match status" value="1"/>
</dbReference>
<feature type="transmembrane region" description="Helical" evidence="2">
    <location>
        <begin position="62"/>
        <end position="85"/>
    </location>
</feature>